<organism evidence="4 5">
    <name type="scientific">Smittium culicis</name>
    <dbReference type="NCBI Taxonomy" id="133412"/>
    <lineage>
        <taxon>Eukaryota</taxon>
        <taxon>Fungi</taxon>
        <taxon>Fungi incertae sedis</taxon>
        <taxon>Zoopagomycota</taxon>
        <taxon>Kickxellomycotina</taxon>
        <taxon>Harpellomycetes</taxon>
        <taxon>Harpellales</taxon>
        <taxon>Legeriomycetaceae</taxon>
        <taxon>Smittium</taxon>
    </lineage>
</organism>
<dbReference type="GO" id="GO:0006412">
    <property type="term" value="P:translation"/>
    <property type="evidence" value="ECO:0007669"/>
    <property type="project" value="InterPro"/>
</dbReference>
<dbReference type="FunFam" id="3.40.50.790:FF:000001">
    <property type="entry name" value="50S ribosomal protein L1"/>
    <property type="match status" value="1"/>
</dbReference>
<dbReference type="GO" id="GO:0015934">
    <property type="term" value="C:large ribosomal subunit"/>
    <property type="evidence" value="ECO:0007669"/>
    <property type="project" value="InterPro"/>
</dbReference>
<dbReference type="PANTHER" id="PTHR36427:SF3">
    <property type="entry name" value="LARGE RIBOSOMAL SUBUNIT PROTEIN UL1M"/>
    <property type="match status" value="1"/>
</dbReference>
<dbReference type="CDD" id="cd00403">
    <property type="entry name" value="Ribosomal_L1"/>
    <property type="match status" value="1"/>
</dbReference>
<accession>A0A1R1YLU5</accession>
<dbReference type="InterPro" id="IPR002143">
    <property type="entry name" value="Ribosomal_uL1"/>
</dbReference>
<reference evidence="5" key="1">
    <citation type="submission" date="2017-01" db="EMBL/GenBank/DDBJ databases">
        <authorList>
            <person name="Wang Y."/>
            <person name="White M."/>
            <person name="Kvist S."/>
            <person name="Moncalvo J.-M."/>
        </authorList>
    </citation>
    <scope>NUCLEOTIDE SEQUENCE [LARGE SCALE GENOMIC DNA]</scope>
    <source>
        <strain evidence="5">ID-206-W2</strain>
    </source>
</reference>
<dbReference type="Gene3D" id="3.40.50.790">
    <property type="match status" value="1"/>
</dbReference>
<dbReference type="InterPro" id="IPR016095">
    <property type="entry name" value="Ribosomal_uL1_3-a/b-sand"/>
</dbReference>
<keyword evidence="2 4" id="KW-0689">Ribosomal protein</keyword>
<keyword evidence="3" id="KW-0687">Ribonucleoprotein</keyword>
<comment type="similarity">
    <text evidence="1">Belongs to the universal ribosomal protein uL1 family.</text>
</comment>
<dbReference type="InterPro" id="IPR028364">
    <property type="entry name" value="Ribosomal_uL1/biogenesis"/>
</dbReference>
<gene>
    <name evidence="4" type="ORF">AYI69_g2648</name>
</gene>
<dbReference type="EMBL" id="LSSM01000779">
    <property type="protein sequence ID" value="OMJ27899.1"/>
    <property type="molecule type" value="Genomic_DNA"/>
</dbReference>
<proteinExistence type="inferred from homology"/>
<sequence>MLRILRSGTKEISGLSKIASNLSVRNYASKKKKIDEYEGYVELDKAINVLKAIEAGNRNSTLELHLKCRPDKGQHQIRGSFIMPNAFMKSEFLVVFAEGKQAIEAKEAGADLVGSQELIERIKSGELKFDKCISTTEVLPQVAKIARLLGPKGLMPTVNKGNVTDDIKNAVLYAKKSFEFKADKQFVVHAVV</sequence>
<name>A0A1R1YLU5_9FUNG</name>
<evidence type="ECO:0000313" key="5">
    <source>
        <dbReference type="Proteomes" id="UP000187429"/>
    </source>
</evidence>
<evidence type="ECO:0000256" key="3">
    <source>
        <dbReference type="ARBA" id="ARBA00023274"/>
    </source>
</evidence>
<dbReference type="GO" id="GO:0003735">
    <property type="term" value="F:structural constituent of ribosome"/>
    <property type="evidence" value="ECO:0007669"/>
    <property type="project" value="InterPro"/>
</dbReference>
<dbReference type="SUPFAM" id="SSF56808">
    <property type="entry name" value="Ribosomal protein L1"/>
    <property type="match status" value="1"/>
</dbReference>
<comment type="caution">
    <text evidence="4">The sequence shown here is derived from an EMBL/GenBank/DDBJ whole genome shotgun (WGS) entry which is preliminary data.</text>
</comment>
<keyword evidence="5" id="KW-1185">Reference proteome</keyword>
<evidence type="ECO:0000256" key="2">
    <source>
        <dbReference type="ARBA" id="ARBA00022980"/>
    </source>
</evidence>
<dbReference type="Proteomes" id="UP000187429">
    <property type="component" value="Unassembled WGS sequence"/>
</dbReference>
<evidence type="ECO:0000313" key="4">
    <source>
        <dbReference type="EMBL" id="OMJ27899.1"/>
    </source>
</evidence>
<protein>
    <submittedName>
        <fullName evidence="4">50S ribosomal protein L1</fullName>
    </submittedName>
</protein>
<dbReference type="OrthoDB" id="1747252at2759"/>
<dbReference type="PIRSF" id="PIRSF002155">
    <property type="entry name" value="Ribosomal_L1"/>
    <property type="match status" value="1"/>
</dbReference>
<dbReference type="GO" id="GO:0003723">
    <property type="term" value="F:RNA binding"/>
    <property type="evidence" value="ECO:0007669"/>
    <property type="project" value="InterPro"/>
</dbReference>
<dbReference type="AlphaFoldDB" id="A0A1R1YLU5"/>
<dbReference type="Pfam" id="PF00687">
    <property type="entry name" value="Ribosomal_L1"/>
    <property type="match status" value="1"/>
</dbReference>
<dbReference type="InterPro" id="IPR023674">
    <property type="entry name" value="Ribosomal_uL1-like"/>
</dbReference>
<evidence type="ECO:0000256" key="1">
    <source>
        <dbReference type="ARBA" id="ARBA00010531"/>
    </source>
</evidence>
<dbReference type="PANTHER" id="PTHR36427">
    <property type="entry name" value="54S RIBOSOMAL PROTEIN L1, MITOCHONDRIAL"/>
    <property type="match status" value="1"/>
</dbReference>